<dbReference type="InterPro" id="IPR006660">
    <property type="entry name" value="Arsenate_reductase-like"/>
</dbReference>
<dbReference type="RefSeq" id="WP_034720380.1">
    <property type="nucleotide sequence ID" value="NZ_FOIX01000003.1"/>
</dbReference>
<dbReference type="EMBL" id="JPEP01000002">
    <property type="protein sequence ID" value="KEY19343.1"/>
    <property type="molecule type" value="Genomic_DNA"/>
</dbReference>
<reference evidence="4 6" key="2">
    <citation type="submission" date="2018-12" db="EMBL/GenBank/DDBJ databases">
        <authorList>
            <consortium name="Pathogen Informatics"/>
        </authorList>
    </citation>
    <scope>NUCLEOTIDE SEQUENCE [LARGE SCALE GENOMIC DNA]</scope>
    <source>
        <strain evidence="4 6">NCTC13489</strain>
    </source>
</reference>
<dbReference type="Gene3D" id="3.40.30.10">
    <property type="entry name" value="Glutaredoxin"/>
    <property type="match status" value="1"/>
</dbReference>
<evidence type="ECO:0000256" key="1">
    <source>
        <dbReference type="ARBA" id="ARBA00007198"/>
    </source>
</evidence>
<dbReference type="PROSITE" id="PS51353">
    <property type="entry name" value="ARSC"/>
    <property type="match status" value="1"/>
</dbReference>
<evidence type="ECO:0000313" key="5">
    <source>
        <dbReference type="Proteomes" id="UP000028349"/>
    </source>
</evidence>
<gene>
    <name evidence="4" type="primary">yfgD</name>
    <name evidence="3" type="ORF">HY04_13135</name>
    <name evidence="4" type="ORF">NCTC13489_00954</name>
</gene>
<evidence type="ECO:0000313" key="6">
    <source>
        <dbReference type="Proteomes" id="UP000270036"/>
    </source>
</evidence>
<evidence type="ECO:0000256" key="2">
    <source>
        <dbReference type="PROSITE-ProRule" id="PRU01282"/>
    </source>
</evidence>
<comment type="similarity">
    <text evidence="1 2">Belongs to the ArsC family.</text>
</comment>
<protein>
    <submittedName>
        <fullName evidence="4">Arsenate reductase</fullName>
    </submittedName>
</protein>
<dbReference type="Pfam" id="PF03960">
    <property type="entry name" value="ArsC"/>
    <property type="match status" value="1"/>
</dbReference>
<dbReference type="PANTHER" id="PTHR30041">
    <property type="entry name" value="ARSENATE REDUCTASE"/>
    <property type="match status" value="1"/>
</dbReference>
<dbReference type="InterPro" id="IPR036249">
    <property type="entry name" value="Thioredoxin-like_sf"/>
</dbReference>
<dbReference type="Proteomes" id="UP000270036">
    <property type="component" value="Chromosome"/>
</dbReference>
<evidence type="ECO:0000313" key="4">
    <source>
        <dbReference type="EMBL" id="VEH98401.1"/>
    </source>
</evidence>
<dbReference type="KEGG" id="cant:NCTC13489_00954"/>
<sequence length="115" mass="13245">MIKILHNNSCSKSRGILEYLDENGVAFEIIDFINEPLSEMELRTVVKKLHLPVKDMVRTNEKIYKDQFSGKDLGDDELIQMLLENPSLIQRPIIIKGSVAMIGRPLENVKFFIEK</sequence>
<reference evidence="3 5" key="1">
    <citation type="submission" date="2014-07" db="EMBL/GenBank/DDBJ databases">
        <authorList>
            <person name="Pisani N.G."/>
            <person name="Newman J.D."/>
        </authorList>
    </citation>
    <scope>NUCLEOTIDE SEQUENCE [LARGE SCALE GENOMIC DNA]</scope>
    <source>
        <strain evidence="3 5">LMG 24720</strain>
    </source>
</reference>
<dbReference type="EMBL" id="LR134441">
    <property type="protein sequence ID" value="VEH98401.1"/>
    <property type="molecule type" value="Genomic_DNA"/>
</dbReference>
<dbReference type="PANTHER" id="PTHR30041:SF4">
    <property type="entry name" value="ARSENATE REDUCTASE"/>
    <property type="match status" value="1"/>
</dbReference>
<evidence type="ECO:0000313" key="3">
    <source>
        <dbReference type="EMBL" id="KEY19343.1"/>
    </source>
</evidence>
<dbReference type="SUPFAM" id="SSF52833">
    <property type="entry name" value="Thioredoxin-like"/>
    <property type="match status" value="1"/>
</dbReference>
<organism evidence="4 6">
    <name type="scientific">Kaistella antarctica</name>
    <dbReference type="NCBI Taxonomy" id="266748"/>
    <lineage>
        <taxon>Bacteria</taxon>
        <taxon>Pseudomonadati</taxon>
        <taxon>Bacteroidota</taxon>
        <taxon>Flavobacteriia</taxon>
        <taxon>Flavobacteriales</taxon>
        <taxon>Weeksellaceae</taxon>
        <taxon>Chryseobacterium group</taxon>
        <taxon>Kaistella</taxon>
    </lineage>
</organism>
<proteinExistence type="inferred from homology"/>
<dbReference type="OrthoDB" id="9808142at2"/>
<name>A0A448NPS1_9FLAO</name>
<dbReference type="Proteomes" id="UP000028349">
    <property type="component" value="Unassembled WGS sequence"/>
</dbReference>
<accession>A0A448NPS1</accession>
<keyword evidence="5" id="KW-1185">Reference proteome</keyword>
<dbReference type="STRING" id="266748.HY04_13135"/>
<dbReference type="AlphaFoldDB" id="A0A448NPS1"/>